<reference evidence="2" key="1">
    <citation type="submission" date="2022-07" db="EMBL/GenBank/DDBJ databases">
        <authorList>
            <person name="Jung M.-Y."/>
            <person name="Lee M."/>
        </authorList>
    </citation>
    <scope>NUCLEOTIDE SEQUENCE</scope>
    <source>
        <strain evidence="2">S8</strain>
    </source>
</reference>
<dbReference type="Proteomes" id="UP001059480">
    <property type="component" value="Unassembled WGS sequence"/>
</dbReference>
<evidence type="ECO:0000256" key="1">
    <source>
        <dbReference type="SAM" id="Phobius"/>
    </source>
</evidence>
<keyword evidence="1" id="KW-0812">Transmembrane</keyword>
<dbReference type="Gene3D" id="1.10.1760.20">
    <property type="match status" value="1"/>
</dbReference>
<feature type="transmembrane region" description="Helical" evidence="1">
    <location>
        <begin position="139"/>
        <end position="163"/>
    </location>
</feature>
<dbReference type="EMBL" id="JANHNZ010000006">
    <property type="protein sequence ID" value="MCQ9210272.1"/>
    <property type="molecule type" value="Genomic_DNA"/>
</dbReference>
<name>A0ABT1WPK2_9LACT</name>
<evidence type="ECO:0000313" key="3">
    <source>
        <dbReference type="Proteomes" id="UP001059480"/>
    </source>
</evidence>
<accession>A0ABT1WPK2</accession>
<feature type="transmembrane region" description="Helical" evidence="1">
    <location>
        <begin position="39"/>
        <end position="58"/>
    </location>
</feature>
<keyword evidence="3" id="KW-1185">Reference proteome</keyword>
<gene>
    <name evidence="2" type="ORF">NPA36_06885</name>
</gene>
<evidence type="ECO:0000313" key="2">
    <source>
        <dbReference type="EMBL" id="MCQ9210272.1"/>
    </source>
</evidence>
<proteinExistence type="predicted"/>
<dbReference type="InterPro" id="IPR014535">
    <property type="entry name" value="Hpre_diP_synt_I"/>
</dbReference>
<dbReference type="Pfam" id="PF07456">
    <property type="entry name" value="Hpre_diP_synt_I"/>
    <property type="match status" value="1"/>
</dbReference>
<reference evidence="2" key="3">
    <citation type="journal article" date="2023" name="Microbiol. Resour. Announc.">
        <title>Draft Genome Sequence of Granulicatella sp. Strain S8, Isolated from a Marine Fish, Seriola quinqueradiata.</title>
        <authorList>
            <person name="Lee M."/>
            <person name="Farooq A."/>
            <person name="Jeong J.B."/>
            <person name="Jung M.Y."/>
        </authorList>
    </citation>
    <scope>NUCLEOTIDE SEQUENCE</scope>
    <source>
        <strain evidence="2">S8</strain>
    </source>
</reference>
<organism evidence="2 3">
    <name type="scientific">Granulicatella seriolae</name>
    <dbReference type="NCBI Taxonomy" id="2967226"/>
    <lineage>
        <taxon>Bacteria</taxon>
        <taxon>Bacillati</taxon>
        <taxon>Bacillota</taxon>
        <taxon>Bacilli</taxon>
        <taxon>Lactobacillales</taxon>
        <taxon>Carnobacteriaceae</taxon>
        <taxon>Granulicatella</taxon>
    </lineage>
</organism>
<keyword evidence="1" id="KW-0472">Membrane</keyword>
<dbReference type="RefSeq" id="WP_256945385.1">
    <property type="nucleotide sequence ID" value="NZ_JANHNZ010000006.1"/>
</dbReference>
<feature type="transmembrane region" description="Helical" evidence="1">
    <location>
        <begin position="70"/>
        <end position="95"/>
    </location>
</feature>
<comment type="caution">
    <text evidence="2">The sequence shown here is derived from an EMBL/GenBank/DDBJ whole genome shotgun (WGS) entry which is preliminary data.</text>
</comment>
<feature type="transmembrane region" description="Helical" evidence="1">
    <location>
        <begin position="107"/>
        <end position="127"/>
    </location>
</feature>
<dbReference type="InterPro" id="IPR010898">
    <property type="entry name" value="Hpre_diP_synth_I"/>
</dbReference>
<reference evidence="2" key="2">
    <citation type="journal article" date="2023" name="Curr. Microbiol.">
        <title>Granulicatella seriolae sp. nov., a Novel Facultative Anaerobe Isolated from Yellowtail Marine Fish.</title>
        <authorList>
            <person name="Lee M."/>
            <person name="Choi Y.J."/>
            <person name="Farooq A."/>
            <person name="Jeong J.B."/>
            <person name="Jung M.Y."/>
        </authorList>
    </citation>
    <scope>NUCLEOTIDE SEQUENCE</scope>
    <source>
        <strain evidence="2">S8</strain>
    </source>
</reference>
<dbReference type="PIRSF" id="PIRSF027391">
    <property type="entry name" value="Hpre_diP_synt_I"/>
    <property type="match status" value="1"/>
</dbReference>
<protein>
    <submittedName>
        <fullName evidence="2">Gx transporter family protein</fullName>
    </submittedName>
</protein>
<keyword evidence="1" id="KW-1133">Transmembrane helix</keyword>
<sequence length="182" mass="19459">MKKQTSTQRLLFIALLAAQGIILGLLEQAIPVPFAFAPGAKLGLANIITVIALYTLSVKEVLAVIVMRTLLTTLLGGTFSTILYSGMGALFSFVGMYLVKQLGPKRVSMIGVSATGGILHNLGQLFVASQIAQSWTVFLYLPAMSIVGIFSGVAIGITANYLISHVKTLGFYFSQQNKPMDE</sequence>